<dbReference type="AlphaFoldDB" id="A0A7Z0A8S8"/>
<evidence type="ECO:0000313" key="3">
    <source>
        <dbReference type="EMBL" id="NYI66487.1"/>
    </source>
</evidence>
<evidence type="ECO:0008006" key="5">
    <source>
        <dbReference type="Google" id="ProtNLM"/>
    </source>
</evidence>
<proteinExistence type="predicted"/>
<sequence>MLKSRTKKLLLAPVVAAGALAFASTTAFAPAAAAATGQQPSASGADWSFQAKLDPVNNSGASGSVWITGHGSTATVTEKASGLASKFMDGPFPHVSHIHVVTSGSGSCPTGMTDDKNGDGVVSTPEAAGDYGAVNTTLTTSGDTSAKSALAVKRAAIPGSSGTYKRTFQLSDKAIQAMKDGQASVVIHGLDPATLSKKAQNEKSPLSKDLPLAATAPAACGTLALSQMNKAPNGAPQTGGGSTSQGVDGELIALGGGLLVVAGGAALVARRRTATQRK</sequence>
<evidence type="ECO:0000256" key="2">
    <source>
        <dbReference type="SAM" id="SignalP"/>
    </source>
</evidence>
<evidence type="ECO:0000313" key="4">
    <source>
        <dbReference type="Proteomes" id="UP000539111"/>
    </source>
</evidence>
<name>A0A7Z0A8S8_9MICO</name>
<dbReference type="EMBL" id="JACBZP010000001">
    <property type="protein sequence ID" value="NYI66487.1"/>
    <property type="molecule type" value="Genomic_DNA"/>
</dbReference>
<protein>
    <recommendedName>
        <fullName evidence="5">CHRD domain-containing protein</fullName>
    </recommendedName>
</protein>
<accession>A0A7Z0A8S8</accession>
<keyword evidence="1" id="KW-0472">Membrane</keyword>
<keyword evidence="1" id="KW-0812">Transmembrane</keyword>
<evidence type="ECO:0000256" key="1">
    <source>
        <dbReference type="SAM" id="Phobius"/>
    </source>
</evidence>
<gene>
    <name evidence="3" type="ORF">BJY26_000793</name>
</gene>
<dbReference type="RefSeq" id="WP_179425883.1">
    <property type="nucleotide sequence ID" value="NZ_JACBZP010000001.1"/>
</dbReference>
<feature type="transmembrane region" description="Helical" evidence="1">
    <location>
        <begin position="251"/>
        <end position="269"/>
    </location>
</feature>
<feature type="chain" id="PRO_5039652096" description="CHRD domain-containing protein" evidence="2">
    <location>
        <begin position="30"/>
        <end position="278"/>
    </location>
</feature>
<keyword evidence="2" id="KW-0732">Signal</keyword>
<feature type="signal peptide" evidence="2">
    <location>
        <begin position="1"/>
        <end position="29"/>
    </location>
</feature>
<organism evidence="3 4">
    <name type="scientific">Spelaeicoccus albus</name>
    <dbReference type="NCBI Taxonomy" id="1280376"/>
    <lineage>
        <taxon>Bacteria</taxon>
        <taxon>Bacillati</taxon>
        <taxon>Actinomycetota</taxon>
        <taxon>Actinomycetes</taxon>
        <taxon>Micrococcales</taxon>
        <taxon>Brevibacteriaceae</taxon>
        <taxon>Spelaeicoccus</taxon>
    </lineage>
</organism>
<keyword evidence="4" id="KW-1185">Reference proteome</keyword>
<reference evidence="3 4" key="1">
    <citation type="submission" date="2020-07" db="EMBL/GenBank/DDBJ databases">
        <title>Sequencing the genomes of 1000 actinobacteria strains.</title>
        <authorList>
            <person name="Klenk H.-P."/>
        </authorList>
    </citation>
    <scope>NUCLEOTIDE SEQUENCE [LARGE SCALE GENOMIC DNA]</scope>
    <source>
        <strain evidence="3 4">DSM 26341</strain>
    </source>
</reference>
<dbReference type="Proteomes" id="UP000539111">
    <property type="component" value="Unassembled WGS sequence"/>
</dbReference>
<keyword evidence="1" id="KW-1133">Transmembrane helix</keyword>
<comment type="caution">
    <text evidence="3">The sequence shown here is derived from an EMBL/GenBank/DDBJ whole genome shotgun (WGS) entry which is preliminary data.</text>
</comment>